<keyword evidence="2" id="KW-0223">Dioxygenase</keyword>
<accession>A0A0U3LMN6</accession>
<reference evidence="4 5" key="1">
    <citation type="submission" date="2015-12" db="EMBL/GenBank/DDBJ databases">
        <title>Complete genome of Roseateles depolymerans KCTC 42856.</title>
        <authorList>
            <person name="Kim K.M."/>
        </authorList>
    </citation>
    <scope>NUCLEOTIDE SEQUENCE [LARGE SCALE GENOMIC DNA]</scope>
    <source>
        <strain evidence="4 5">KCTC 42856</strain>
    </source>
</reference>
<keyword evidence="3" id="KW-0560">Oxidoreductase</keyword>
<name>A0A0U3LMN6_9BURK</name>
<dbReference type="Proteomes" id="UP000060699">
    <property type="component" value="Chromosome"/>
</dbReference>
<comment type="similarity">
    <text evidence="1">Belongs to the aspartyl/asparaginyl beta-hydroxylase family.</text>
</comment>
<dbReference type="PANTHER" id="PTHR46332">
    <property type="entry name" value="ASPARTATE BETA-HYDROXYLASE DOMAIN-CONTAINING PROTEIN 2"/>
    <property type="match status" value="1"/>
</dbReference>
<sequence>MPVHMAEWLPPLRYWVLAIFIASALYAHFRGRVRFKLARALTDFTVLLAPINAAMYLFSRPPATPYLKTDDFKELDLLRDNWQLIRDEALRLNDEGYIKAASGYNDIGFNSFFRTGWKRFYLKWYDRDMESAQALCPKTVELLKRIPTIKAAMFASLPPGARLVRHRDPYAGSLRYHLGLTTPNHPDCFIEVDGERYHWRDGEAVMFDETFIHYAENSTQHQRVILFCDVERPLHFAPMRWLNRWFGKVVMTAAATQNLESEPIGGLNKFFFHAYKVRIFFKAFKQRTRLGYYIVKWALILGILAAIFI</sequence>
<dbReference type="SUPFAM" id="SSF51197">
    <property type="entry name" value="Clavaminate synthase-like"/>
    <property type="match status" value="1"/>
</dbReference>
<dbReference type="Gene3D" id="2.60.120.330">
    <property type="entry name" value="B-lactam Antibiotic, Isopenicillin N Synthase, Chain"/>
    <property type="match status" value="1"/>
</dbReference>
<dbReference type="PATRIC" id="fig|76731.3.peg.1741"/>
<dbReference type="InterPro" id="IPR007803">
    <property type="entry name" value="Asp/Arg/Pro-Hydrxlase"/>
</dbReference>
<dbReference type="EMBL" id="CP013729">
    <property type="protein sequence ID" value="ALV06183.1"/>
    <property type="molecule type" value="Genomic_DNA"/>
</dbReference>
<evidence type="ECO:0000256" key="3">
    <source>
        <dbReference type="ARBA" id="ARBA00023002"/>
    </source>
</evidence>
<evidence type="ECO:0000256" key="1">
    <source>
        <dbReference type="ARBA" id="ARBA00007730"/>
    </source>
</evidence>
<dbReference type="STRING" id="76731.RD2015_1700"/>
<keyword evidence="5" id="KW-1185">Reference proteome</keyword>
<evidence type="ECO:0000313" key="4">
    <source>
        <dbReference type="EMBL" id="ALV06183.1"/>
    </source>
</evidence>
<dbReference type="PANTHER" id="PTHR46332:SF5">
    <property type="entry name" value="ASPARTATE BETA-HYDROXYLASE DOMAIN CONTAINING 2"/>
    <property type="match status" value="1"/>
</dbReference>
<organism evidence="4 5">
    <name type="scientific">Roseateles depolymerans</name>
    <dbReference type="NCBI Taxonomy" id="76731"/>
    <lineage>
        <taxon>Bacteria</taxon>
        <taxon>Pseudomonadati</taxon>
        <taxon>Pseudomonadota</taxon>
        <taxon>Betaproteobacteria</taxon>
        <taxon>Burkholderiales</taxon>
        <taxon>Sphaerotilaceae</taxon>
        <taxon>Roseateles</taxon>
    </lineage>
</organism>
<dbReference type="KEGG" id="rdp:RD2015_1700"/>
<dbReference type="GO" id="GO:0051213">
    <property type="term" value="F:dioxygenase activity"/>
    <property type="evidence" value="ECO:0007669"/>
    <property type="project" value="UniProtKB-KW"/>
</dbReference>
<evidence type="ECO:0000256" key="2">
    <source>
        <dbReference type="ARBA" id="ARBA00022964"/>
    </source>
</evidence>
<evidence type="ECO:0000313" key="5">
    <source>
        <dbReference type="Proteomes" id="UP000060699"/>
    </source>
</evidence>
<proteinExistence type="inferred from homology"/>
<dbReference type="AlphaFoldDB" id="A0A0U3LMN6"/>
<protein>
    <submittedName>
        <fullName evidence="4">Aspartyl beta-hydroxylase</fullName>
    </submittedName>
</protein>
<dbReference type="InterPro" id="IPR051821">
    <property type="entry name" value="Asp/Asn_beta-hydroxylase"/>
</dbReference>
<dbReference type="InterPro" id="IPR027443">
    <property type="entry name" value="IPNS-like_sf"/>
</dbReference>
<gene>
    <name evidence="4" type="ORF">RD2015_1700</name>
</gene>
<dbReference type="Pfam" id="PF05118">
    <property type="entry name" value="Asp_Arg_Hydrox"/>
    <property type="match status" value="1"/>
</dbReference>